<dbReference type="EMBL" id="PFPB01000007">
    <property type="protein sequence ID" value="PIZ89254.1"/>
    <property type="molecule type" value="Genomic_DNA"/>
</dbReference>
<name>A0A2M7UZ43_9BACT</name>
<gene>
    <name evidence="6" type="ORF">COX90_00250</name>
</gene>
<keyword evidence="4 5" id="KW-0472">Membrane</keyword>
<sequence>LVKKEFAFGKLCNFMKEPVLGYVFGFAVIEMVGQALPKLAYIVPVVLVLIVIALLASILKNLGRFGLPLPAILKK</sequence>
<comment type="subcellular location">
    <subcellularLocation>
        <location evidence="1">Membrane</location>
        <topology evidence="1">Multi-pass membrane protein</topology>
    </subcellularLocation>
</comment>
<keyword evidence="2 5" id="KW-0812">Transmembrane</keyword>
<feature type="transmembrane region" description="Helical" evidence="5">
    <location>
        <begin position="39"/>
        <end position="59"/>
    </location>
</feature>
<evidence type="ECO:0000313" key="7">
    <source>
        <dbReference type="Proteomes" id="UP000230760"/>
    </source>
</evidence>
<feature type="non-terminal residue" evidence="6">
    <location>
        <position position="1"/>
    </location>
</feature>
<dbReference type="Pfam" id="PF05105">
    <property type="entry name" value="Phage_holin_4_1"/>
    <property type="match status" value="1"/>
</dbReference>
<dbReference type="GO" id="GO:0016020">
    <property type="term" value="C:membrane"/>
    <property type="evidence" value="ECO:0007669"/>
    <property type="project" value="UniProtKB-SubCell"/>
</dbReference>
<evidence type="ECO:0000256" key="3">
    <source>
        <dbReference type="ARBA" id="ARBA00022989"/>
    </source>
</evidence>
<keyword evidence="3 5" id="KW-1133">Transmembrane helix</keyword>
<evidence type="ECO:0000256" key="4">
    <source>
        <dbReference type="ARBA" id="ARBA00023136"/>
    </source>
</evidence>
<evidence type="ECO:0000256" key="5">
    <source>
        <dbReference type="SAM" id="Phobius"/>
    </source>
</evidence>
<dbReference type="Proteomes" id="UP000230760">
    <property type="component" value="Unassembled WGS sequence"/>
</dbReference>
<evidence type="ECO:0000256" key="1">
    <source>
        <dbReference type="ARBA" id="ARBA00004141"/>
    </source>
</evidence>
<evidence type="ECO:0000256" key="2">
    <source>
        <dbReference type="ARBA" id="ARBA00022692"/>
    </source>
</evidence>
<accession>A0A2M7UZ43</accession>
<reference evidence="7" key="1">
    <citation type="submission" date="2017-09" db="EMBL/GenBank/DDBJ databases">
        <title>Depth-based differentiation of microbial function through sediment-hosted aquifers and enrichment of novel symbionts in the deep terrestrial subsurface.</title>
        <authorList>
            <person name="Probst A.J."/>
            <person name="Ladd B."/>
            <person name="Jarett J.K."/>
            <person name="Geller-Mcgrath D.E."/>
            <person name="Sieber C.M.K."/>
            <person name="Emerson J.B."/>
            <person name="Anantharaman K."/>
            <person name="Thomas B.C."/>
            <person name="Malmstrom R."/>
            <person name="Stieglmeier M."/>
            <person name="Klingl A."/>
            <person name="Woyke T."/>
            <person name="Ryan C.M."/>
            <person name="Banfield J.F."/>
        </authorList>
    </citation>
    <scope>NUCLEOTIDE SEQUENCE [LARGE SCALE GENOMIC DNA]</scope>
</reference>
<dbReference type="InterPro" id="IPR006480">
    <property type="entry name" value="Phage_holin_4_1"/>
</dbReference>
<proteinExistence type="predicted"/>
<dbReference type="AlphaFoldDB" id="A0A2M7UZ43"/>
<evidence type="ECO:0000313" key="6">
    <source>
        <dbReference type="EMBL" id="PIZ89254.1"/>
    </source>
</evidence>
<organism evidence="6 7">
    <name type="scientific">Candidatus Nealsonbacteria bacterium CG_4_10_14_0_2_um_filter_38_17</name>
    <dbReference type="NCBI Taxonomy" id="1974680"/>
    <lineage>
        <taxon>Bacteria</taxon>
        <taxon>Candidatus Nealsoniibacteriota</taxon>
    </lineage>
</organism>
<comment type="caution">
    <text evidence="6">The sequence shown here is derived from an EMBL/GenBank/DDBJ whole genome shotgun (WGS) entry which is preliminary data.</text>
</comment>
<protein>
    <submittedName>
        <fullName evidence="6">Uncharacterized protein</fullName>
    </submittedName>
</protein>